<dbReference type="eggNOG" id="arCOG01224">
    <property type="taxonomic scope" value="Archaea"/>
</dbReference>
<organism evidence="2 3">
    <name type="scientific">Thermoplasma volcanium (strain ATCC 51530 / DSM 4299 / JCM 9571 / NBRC 15438 / GSS1)</name>
    <dbReference type="NCBI Taxonomy" id="273116"/>
    <lineage>
        <taxon>Archaea</taxon>
        <taxon>Methanobacteriati</taxon>
        <taxon>Thermoplasmatota</taxon>
        <taxon>Thermoplasmata</taxon>
        <taxon>Thermoplasmatales</taxon>
        <taxon>Thermoplasmataceae</taxon>
        <taxon>Thermoplasma</taxon>
    </lineage>
</organism>
<dbReference type="HOGENOM" id="CLU_180506_0_0_2"/>
<reference evidence="2 3" key="2">
    <citation type="journal article" date="2000" name="Proc. Natl. Acad. Sci. U.S.A.">
        <title>Archaeal adaptation to higher temperatures revealed by genomic sequence of Thermoplasma volcanium.</title>
        <authorList>
            <person name="Kawashima T."/>
            <person name="Amano N."/>
            <person name="Koike H."/>
            <person name="Makino S."/>
            <person name="Higuchi S."/>
            <person name="Kawashima-Ohya Y."/>
            <person name="Watanabe K."/>
            <person name="Yamazaki M."/>
            <person name="Kanehori K."/>
            <person name="Kawamoto T."/>
            <person name="Nunoshiba T."/>
            <person name="Yamamoto Y."/>
            <person name="Aramaki H."/>
            <person name="Makino K."/>
            <person name="Suzuki M."/>
        </authorList>
    </citation>
    <scope>NUCLEOTIDE SEQUENCE [LARGE SCALE GENOMIC DNA]</scope>
    <source>
        <strain evidence="3">ATCC 51530 / DSM 4299 / JCM 9571 / NBRC 15438 / GSS1</strain>
    </source>
</reference>
<keyword evidence="3" id="KW-1185">Reference proteome</keyword>
<dbReference type="STRING" id="273116.gene:9382127"/>
<reference evidence="2 3" key="1">
    <citation type="journal article" date="1999" name="Proc. Jpn. Acad.">
        <title>Determination of the complete genomic DNA sequence of Thermoplasma volvanium GSS1.</title>
        <authorList>
            <person name="Kawashima T."/>
            <person name="Yamamoto Y."/>
            <person name="Aramaki H."/>
            <person name="Nunoshiba T."/>
            <person name="Kawamoto T."/>
            <person name="Watanabe K."/>
            <person name="Yamazaki M."/>
            <person name="Kanehori K."/>
            <person name="Amano N."/>
            <person name="Ohya Y."/>
            <person name="Makino K."/>
            <person name="Suzuki M."/>
        </authorList>
    </citation>
    <scope>NUCLEOTIDE SEQUENCE [LARGE SCALE GENOMIC DNA]</scope>
    <source>
        <strain evidence="3">ATCC 51530 / DSM 4299 / JCM 9571 / NBRC 15438 / GSS1</strain>
    </source>
</reference>
<sequence>MFPLIEDELIAKVKHYIEVEEAALSKLSIAVPERSFLRKFAEDSFKMIKSYFEDAKFFYAKGDIINAFASLNYSYGWIDSGVRLGIFDGMRDQKLFTLYE</sequence>
<dbReference type="PaxDb" id="273116-14325558"/>
<evidence type="ECO:0000313" key="3">
    <source>
        <dbReference type="Proteomes" id="UP000001017"/>
    </source>
</evidence>
<evidence type="ECO:0000313" key="2">
    <source>
        <dbReference type="EMBL" id="BAB60461.1"/>
    </source>
</evidence>
<name>Q978U6_THEVO</name>
<evidence type="ECO:0000259" key="1">
    <source>
        <dbReference type="Pfam" id="PF04010"/>
    </source>
</evidence>
<dbReference type="InterPro" id="IPR036809">
    <property type="entry name" value="AF1782-like_sf"/>
</dbReference>
<dbReference type="SUPFAM" id="SSF158372">
    <property type="entry name" value="AF1782-like"/>
    <property type="match status" value="1"/>
</dbReference>
<gene>
    <name evidence="2" type="ORF">TVG1359439</name>
</gene>
<dbReference type="Pfam" id="PF04010">
    <property type="entry name" value="DUF357"/>
    <property type="match status" value="1"/>
</dbReference>
<dbReference type="AlphaFoldDB" id="Q978U6"/>
<dbReference type="EMBL" id="BA000011">
    <property type="protein sequence ID" value="BAB60461.1"/>
    <property type="molecule type" value="Genomic_DNA"/>
</dbReference>
<proteinExistence type="predicted"/>
<accession>Q978U6</accession>
<dbReference type="PhylomeDB" id="Q978U6"/>
<protein>
    <recommendedName>
        <fullName evidence="1">DUF357 domain-containing protein</fullName>
    </recommendedName>
</protein>
<dbReference type="Proteomes" id="UP000001017">
    <property type="component" value="Chromosome"/>
</dbReference>
<feature type="domain" description="DUF357" evidence="1">
    <location>
        <begin position="15"/>
        <end position="87"/>
    </location>
</feature>
<dbReference type="InterPro" id="IPR023140">
    <property type="entry name" value="DUF357"/>
</dbReference>
<dbReference type="Gene3D" id="1.20.1270.90">
    <property type="entry name" value="AF1782-like"/>
    <property type="match status" value="1"/>
</dbReference>
<dbReference type="KEGG" id="tvo:TVG1359439"/>